<dbReference type="AlphaFoldDB" id="A0A5C5YSL7"/>
<feature type="transmembrane region" description="Helical" evidence="1">
    <location>
        <begin position="23"/>
        <end position="54"/>
    </location>
</feature>
<organism evidence="2 3">
    <name type="scientific">Posidoniimonas polymericola</name>
    <dbReference type="NCBI Taxonomy" id="2528002"/>
    <lineage>
        <taxon>Bacteria</taxon>
        <taxon>Pseudomonadati</taxon>
        <taxon>Planctomycetota</taxon>
        <taxon>Planctomycetia</taxon>
        <taxon>Pirellulales</taxon>
        <taxon>Lacipirellulaceae</taxon>
        <taxon>Posidoniimonas</taxon>
    </lineage>
</organism>
<proteinExistence type="predicted"/>
<comment type="caution">
    <text evidence="2">The sequence shown here is derived from an EMBL/GenBank/DDBJ whole genome shotgun (WGS) entry which is preliminary data.</text>
</comment>
<feature type="transmembrane region" description="Helical" evidence="1">
    <location>
        <begin position="61"/>
        <end position="81"/>
    </location>
</feature>
<dbReference type="Proteomes" id="UP000318478">
    <property type="component" value="Unassembled WGS sequence"/>
</dbReference>
<sequence>MLVPRHADDALSTRRFQSSLRTMLLAVTCVALGVAFGFAIVVLIAAALGVVYSIRRRRADWAIGIVVGLAVITSTGVGSSVQVRLDTGDQRVCYWGIPAYYRLMPPEVRRTLASLEDEEAPNRWVWCATQVGSNNADAMVHRFYRCAAVWVSEDREVAKLIVRDLADYLRKTHATQGLPDCSPMLWPDVVEVGEDFADGTVVVGWASMPEVQRYLAAKGRTPQD</sequence>
<gene>
    <name evidence="2" type="ORF">Pla123a_16640</name>
</gene>
<name>A0A5C5YSL7_9BACT</name>
<evidence type="ECO:0000313" key="2">
    <source>
        <dbReference type="EMBL" id="TWT77866.1"/>
    </source>
</evidence>
<keyword evidence="1" id="KW-1133">Transmembrane helix</keyword>
<accession>A0A5C5YSL7</accession>
<evidence type="ECO:0000313" key="3">
    <source>
        <dbReference type="Proteomes" id="UP000318478"/>
    </source>
</evidence>
<keyword evidence="1" id="KW-0812">Transmembrane</keyword>
<keyword evidence="3" id="KW-1185">Reference proteome</keyword>
<keyword evidence="1" id="KW-0472">Membrane</keyword>
<dbReference type="EMBL" id="SJPO01000003">
    <property type="protein sequence ID" value="TWT77866.1"/>
    <property type="molecule type" value="Genomic_DNA"/>
</dbReference>
<evidence type="ECO:0000256" key="1">
    <source>
        <dbReference type="SAM" id="Phobius"/>
    </source>
</evidence>
<protein>
    <submittedName>
        <fullName evidence="2">Uncharacterized protein</fullName>
    </submittedName>
</protein>
<reference evidence="2 3" key="1">
    <citation type="submission" date="2019-02" db="EMBL/GenBank/DDBJ databases">
        <title>Deep-cultivation of Planctomycetes and their phenomic and genomic characterization uncovers novel biology.</title>
        <authorList>
            <person name="Wiegand S."/>
            <person name="Jogler M."/>
            <person name="Boedeker C."/>
            <person name="Pinto D."/>
            <person name="Vollmers J."/>
            <person name="Rivas-Marin E."/>
            <person name="Kohn T."/>
            <person name="Peeters S.H."/>
            <person name="Heuer A."/>
            <person name="Rast P."/>
            <person name="Oberbeckmann S."/>
            <person name="Bunk B."/>
            <person name="Jeske O."/>
            <person name="Meyerdierks A."/>
            <person name="Storesund J.E."/>
            <person name="Kallscheuer N."/>
            <person name="Luecker S."/>
            <person name="Lage O.M."/>
            <person name="Pohl T."/>
            <person name="Merkel B.J."/>
            <person name="Hornburger P."/>
            <person name="Mueller R.-W."/>
            <person name="Bruemmer F."/>
            <person name="Labrenz M."/>
            <person name="Spormann A.M."/>
            <person name="Op Den Camp H."/>
            <person name="Overmann J."/>
            <person name="Amann R."/>
            <person name="Jetten M.S.M."/>
            <person name="Mascher T."/>
            <person name="Medema M.H."/>
            <person name="Devos D.P."/>
            <person name="Kaster A.-K."/>
            <person name="Ovreas L."/>
            <person name="Rohde M."/>
            <person name="Galperin M.Y."/>
            <person name="Jogler C."/>
        </authorList>
    </citation>
    <scope>NUCLEOTIDE SEQUENCE [LARGE SCALE GENOMIC DNA]</scope>
    <source>
        <strain evidence="2 3">Pla123a</strain>
    </source>
</reference>